<accession>A0A6J8EQ23</accession>
<organism evidence="1 2">
    <name type="scientific">Mytilus coruscus</name>
    <name type="common">Sea mussel</name>
    <dbReference type="NCBI Taxonomy" id="42192"/>
    <lineage>
        <taxon>Eukaryota</taxon>
        <taxon>Metazoa</taxon>
        <taxon>Spiralia</taxon>
        <taxon>Lophotrochozoa</taxon>
        <taxon>Mollusca</taxon>
        <taxon>Bivalvia</taxon>
        <taxon>Autobranchia</taxon>
        <taxon>Pteriomorphia</taxon>
        <taxon>Mytilida</taxon>
        <taxon>Mytiloidea</taxon>
        <taxon>Mytilidae</taxon>
        <taxon>Mytilinae</taxon>
        <taxon>Mytilus</taxon>
    </lineage>
</organism>
<name>A0A6J8EQ23_MYTCO</name>
<dbReference type="OrthoDB" id="6054650at2759"/>
<sequence>MYVIEDVYVIRDVRNIKHSVQRTTLVMEPNNDRPGYTNLRFIAGRNGHSYFIPSESFESTRKGLYLSVIEFVSNINKKIPNYMLSSHGPCLSDKDQCVDFAFCLRCKYLPYNARPWASRYRLQWPLNSAIDKITKCRCLLTPIGPRTLPDCNVLWRLSFSLAE</sequence>
<keyword evidence="2" id="KW-1185">Reference proteome</keyword>
<evidence type="ECO:0000313" key="2">
    <source>
        <dbReference type="Proteomes" id="UP000507470"/>
    </source>
</evidence>
<evidence type="ECO:0000313" key="1">
    <source>
        <dbReference type="EMBL" id="CAC5422694.1"/>
    </source>
</evidence>
<dbReference type="AlphaFoldDB" id="A0A6J8EQ23"/>
<dbReference type="Proteomes" id="UP000507470">
    <property type="component" value="Unassembled WGS sequence"/>
</dbReference>
<protein>
    <submittedName>
        <fullName evidence="1">Uncharacterized protein</fullName>
    </submittedName>
</protein>
<proteinExistence type="predicted"/>
<reference evidence="1 2" key="1">
    <citation type="submission" date="2020-06" db="EMBL/GenBank/DDBJ databases">
        <authorList>
            <person name="Li R."/>
            <person name="Bekaert M."/>
        </authorList>
    </citation>
    <scope>NUCLEOTIDE SEQUENCE [LARGE SCALE GENOMIC DNA]</scope>
    <source>
        <strain evidence="2">wild</strain>
    </source>
</reference>
<dbReference type="EMBL" id="CACVKT020009675">
    <property type="protein sequence ID" value="CAC5422694.1"/>
    <property type="molecule type" value="Genomic_DNA"/>
</dbReference>
<gene>
    <name evidence="1" type="ORF">MCOR_54730</name>
</gene>